<dbReference type="GO" id="GO:0034587">
    <property type="term" value="P:piRNA processing"/>
    <property type="evidence" value="ECO:0007669"/>
    <property type="project" value="UniProtKB-ARBA"/>
</dbReference>
<feature type="domain" description="PAZ" evidence="8">
    <location>
        <begin position="357"/>
        <end position="469"/>
    </location>
</feature>
<dbReference type="InterPro" id="IPR036085">
    <property type="entry name" value="PAZ_dom_sf"/>
</dbReference>
<dbReference type="GO" id="GO:0005737">
    <property type="term" value="C:cytoplasm"/>
    <property type="evidence" value="ECO:0007669"/>
    <property type="project" value="UniProtKB-SubCell"/>
</dbReference>
<dbReference type="Pfam" id="PF23278">
    <property type="entry name" value="Piwi_N"/>
    <property type="match status" value="1"/>
</dbReference>
<protein>
    <recommendedName>
        <fullName evidence="8">PAZ domain-containing protein</fullName>
    </recommendedName>
</protein>
<name>A0AAV2QNH8_MEGNR</name>
<dbReference type="EMBL" id="CAXKWB010009486">
    <property type="protein sequence ID" value="CAL4094922.1"/>
    <property type="molecule type" value="Genomic_DNA"/>
</dbReference>
<feature type="region of interest" description="Disordered" evidence="7">
    <location>
        <begin position="25"/>
        <end position="170"/>
    </location>
</feature>
<feature type="compositionally biased region" description="Low complexity" evidence="7">
    <location>
        <begin position="25"/>
        <end position="41"/>
    </location>
</feature>
<organism evidence="9 10">
    <name type="scientific">Meganyctiphanes norvegica</name>
    <name type="common">Northern krill</name>
    <name type="synonym">Thysanopoda norvegica</name>
    <dbReference type="NCBI Taxonomy" id="48144"/>
    <lineage>
        <taxon>Eukaryota</taxon>
        <taxon>Metazoa</taxon>
        <taxon>Ecdysozoa</taxon>
        <taxon>Arthropoda</taxon>
        <taxon>Crustacea</taxon>
        <taxon>Multicrustacea</taxon>
        <taxon>Malacostraca</taxon>
        <taxon>Eumalacostraca</taxon>
        <taxon>Eucarida</taxon>
        <taxon>Euphausiacea</taxon>
        <taxon>Euphausiidae</taxon>
        <taxon>Meganyctiphanes</taxon>
    </lineage>
</organism>
<keyword evidence="4" id="KW-0694">RNA-binding</keyword>
<dbReference type="Proteomes" id="UP001497623">
    <property type="component" value="Unassembled WGS sequence"/>
</dbReference>
<sequence length="684" mass="75452">MEQQPPVKLTAGRGGRGAAILAALQAAQRQPGQATQPSSAVPSPPQVGSGGVTPLQPDTGATAASAAAPAPTPGRGLLISRLLMAQKNQQLSSSSGSLPMPGGGATGASSPSSLSSSTALPSRGRGRAEIFRAMQVGSDTTKPGGLPRKSCSQESGTPSGEGTSSLPEGMEKLNISEEKDVVIRHGEIGNKFPASANWIRLSLEPNKAVFEYEVKFDPQVDALNLRFKLLNSQMDKLGNTKSFDGAKLWLPIHLPKEVTVLQTTNPITGVNVTVKVIFRKKTSMDKSIQLYNVLFNRIMKVLKMARVGFSWYAPQGSVLVPQHKLEIWPGYVTAAQYQEDGVMLCCDVSHRVLRTQTIYDLLADICREKRGPFNDAAVKAVVGSCVLTRYNNKAYRIDDILFDQNASSTFTDHKGAEISYIQYYKDAYNIKIKDPQQPLLLHKVKKKELREQGTTKILCLIPELCYMTGLTDEMRSDFRVMKDLAQHTRVTPTVRQASLRSFIKNVNESVEAKKILSDWGLSLNDDTIQLEGRILPHESIFFNEKSIPGTDKADWGREATREKVITAVDLKPKCWMVLFTQRDEPRANSFVQMMRQVLKSAGFQVPNKNIVYTFSDYTILMFDSSFERPYGEFISVTIALPFTAENFDAVRNKKVSVTQFLSTELLINRLIDQPNSPLSVGQKI</sequence>
<dbReference type="FunFam" id="2.170.260.10:FF:000003">
    <property type="entry name" value="Piwi-like RNA-mediated gene silencing 2"/>
    <property type="match status" value="1"/>
</dbReference>
<evidence type="ECO:0000256" key="4">
    <source>
        <dbReference type="ARBA" id="ARBA00022884"/>
    </source>
</evidence>
<dbReference type="AlphaFoldDB" id="A0AAV2QNH8"/>
<evidence type="ECO:0000256" key="5">
    <source>
        <dbReference type="ARBA" id="ARBA00023158"/>
    </source>
</evidence>
<feature type="non-terminal residue" evidence="9">
    <location>
        <position position="684"/>
    </location>
</feature>
<keyword evidence="3" id="KW-0963">Cytoplasm</keyword>
<dbReference type="SUPFAM" id="SSF101690">
    <property type="entry name" value="PAZ domain"/>
    <property type="match status" value="1"/>
</dbReference>
<proteinExistence type="inferred from homology"/>
<dbReference type="PROSITE" id="PS50821">
    <property type="entry name" value="PAZ"/>
    <property type="match status" value="1"/>
</dbReference>
<evidence type="ECO:0000256" key="6">
    <source>
        <dbReference type="ARBA" id="ARBA00038291"/>
    </source>
</evidence>
<dbReference type="CDD" id="cd02845">
    <property type="entry name" value="PAZ_piwi_like"/>
    <property type="match status" value="1"/>
</dbReference>
<comment type="similarity">
    <text evidence="6">Belongs to the argonaute family. Piwi subfamily.</text>
</comment>
<evidence type="ECO:0000313" key="10">
    <source>
        <dbReference type="Proteomes" id="UP001497623"/>
    </source>
</evidence>
<accession>A0AAV2QNH8</accession>
<keyword evidence="2" id="KW-0217">Developmental protein</keyword>
<evidence type="ECO:0000259" key="8">
    <source>
        <dbReference type="PROSITE" id="PS50821"/>
    </source>
</evidence>
<feature type="compositionally biased region" description="Low complexity" evidence="7">
    <location>
        <begin position="152"/>
        <end position="165"/>
    </location>
</feature>
<keyword evidence="5" id="KW-0943">RNA-mediated gene silencing</keyword>
<dbReference type="SUPFAM" id="SSF53098">
    <property type="entry name" value="Ribonuclease H-like"/>
    <property type="match status" value="1"/>
</dbReference>
<evidence type="ECO:0000256" key="3">
    <source>
        <dbReference type="ARBA" id="ARBA00022490"/>
    </source>
</evidence>
<evidence type="ECO:0000256" key="7">
    <source>
        <dbReference type="SAM" id="MobiDB-lite"/>
    </source>
</evidence>
<evidence type="ECO:0000313" key="9">
    <source>
        <dbReference type="EMBL" id="CAL4094922.1"/>
    </source>
</evidence>
<evidence type="ECO:0000256" key="2">
    <source>
        <dbReference type="ARBA" id="ARBA00022473"/>
    </source>
</evidence>
<reference evidence="9 10" key="1">
    <citation type="submission" date="2024-05" db="EMBL/GenBank/DDBJ databases">
        <authorList>
            <person name="Wallberg A."/>
        </authorList>
    </citation>
    <scope>NUCLEOTIDE SEQUENCE [LARGE SCALE GENOMIC DNA]</scope>
</reference>
<keyword evidence="10" id="KW-1185">Reference proteome</keyword>
<feature type="compositionally biased region" description="Low complexity" evidence="7">
    <location>
        <begin position="91"/>
        <end position="100"/>
    </location>
</feature>
<comment type="caution">
    <text evidence="9">The sequence shown here is derived from an EMBL/GenBank/DDBJ whole genome shotgun (WGS) entry which is preliminary data.</text>
</comment>
<dbReference type="GO" id="GO:0003723">
    <property type="term" value="F:RNA binding"/>
    <property type="evidence" value="ECO:0007669"/>
    <property type="project" value="UniProtKB-KW"/>
</dbReference>
<feature type="compositionally biased region" description="Low complexity" evidence="7">
    <location>
        <begin position="59"/>
        <end position="76"/>
    </location>
</feature>
<gene>
    <name evidence="9" type="ORF">MNOR_LOCUS15275</name>
</gene>
<evidence type="ECO:0000256" key="1">
    <source>
        <dbReference type="ARBA" id="ARBA00004496"/>
    </source>
</evidence>
<dbReference type="Pfam" id="PF02170">
    <property type="entry name" value="PAZ"/>
    <property type="match status" value="1"/>
</dbReference>
<dbReference type="InterPro" id="IPR012337">
    <property type="entry name" value="RNaseH-like_sf"/>
</dbReference>
<dbReference type="InterPro" id="IPR003100">
    <property type="entry name" value="PAZ_dom"/>
</dbReference>
<feature type="compositionally biased region" description="Low complexity" evidence="7">
    <location>
        <begin position="107"/>
        <end position="122"/>
    </location>
</feature>
<dbReference type="Gene3D" id="2.170.260.10">
    <property type="entry name" value="paz domain"/>
    <property type="match status" value="1"/>
</dbReference>
<comment type="subcellular location">
    <subcellularLocation>
        <location evidence="1">Cytoplasm</location>
    </subcellularLocation>
</comment>
<dbReference type="PANTHER" id="PTHR22891">
    <property type="entry name" value="EUKARYOTIC TRANSLATION INITIATION FACTOR 2C"/>
    <property type="match status" value="1"/>
</dbReference>
<dbReference type="SMART" id="SM00949">
    <property type="entry name" value="PAZ"/>
    <property type="match status" value="1"/>
</dbReference>